<feature type="compositionally biased region" description="Low complexity" evidence="2">
    <location>
        <begin position="100"/>
        <end position="112"/>
    </location>
</feature>
<dbReference type="Pfam" id="PF00098">
    <property type="entry name" value="zf-CCHC"/>
    <property type="match status" value="1"/>
</dbReference>
<name>A0A9N9HS10_9GLOM</name>
<evidence type="ECO:0000259" key="3">
    <source>
        <dbReference type="PROSITE" id="PS50158"/>
    </source>
</evidence>
<keyword evidence="1" id="KW-0862">Zinc</keyword>
<dbReference type="OrthoDB" id="2442646at2759"/>
<dbReference type="EMBL" id="CAJVQA010010943">
    <property type="protein sequence ID" value="CAG8702529.1"/>
    <property type="molecule type" value="Genomic_DNA"/>
</dbReference>
<evidence type="ECO:0000313" key="5">
    <source>
        <dbReference type="Proteomes" id="UP000789759"/>
    </source>
</evidence>
<dbReference type="SUPFAM" id="SSF57756">
    <property type="entry name" value="Retrovirus zinc finger-like domains"/>
    <property type="match status" value="1"/>
</dbReference>
<dbReference type="InterPro" id="IPR036875">
    <property type="entry name" value="Znf_CCHC_sf"/>
</dbReference>
<dbReference type="GO" id="GO:0003676">
    <property type="term" value="F:nucleic acid binding"/>
    <property type="evidence" value="ECO:0007669"/>
    <property type="project" value="InterPro"/>
</dbReference>
<reference evidence="4" key="1">
    <citation type="submission" date="2021-06" db="EMBL/GenBank/DDBJ databases">
        <authorList>
            <person name="Kallberg Y."/>
            <person name="Tangrot J."/>
            <person name="Rosling A."/>
        </authorList>
    </citation>
    <scope>NUCLEOTIDE SEQUENCE</scope>
    <source>
        <strain evidence="4">FL966</strain>
    </source>
</reference>
<dbReference type="PROSITE" id="PS50158">
    <property type="entry name" value="ZF_CCHC"/>
    <property type="match status" value="1"/>
</dbReference>
<evidence type="ECO:0000313" key="4">
    <source>
        <dbReference type="EMBL" id="CAG8702529.1"/>
    </source>
</evidence>
<accession>A0A9N9HS10</accession>
<gene>
    <name evidence="4" type="ORF">CPELLU_LOCUS11901</name>
</gene>
<feature type="non-terminal residue" evidence="4">
    <location>
        <position position="1"/>
    </location>
</feature>
<dbReference type="Gene3D" id="2.40.70.10">
    <property type="entry name" value="Acid Proteases"/>
    <property type="match status" value="1"/>
</dbReference>
<evidence type="ECO:0000256" key="2">
    <source>
        <dbReference type="SAM" id="MobiDB-lite"/>
    </source>
</evidence>
<dbReference type="InterPro" id="IPR021109">
    <property type="entry name" value="Peptidase_aspartic_dom_sf"/>
</dbReference>
<dbReference type="CDD" id="cd00303">
    <property type="entry name" value="retropepsin_like"/>
    <property type="match status" value="1"/>
</dbReference>
<keyword evidence="1" id="KW-0863">Zinc-finger</keyword>
<dbReference type="Proteomes" id="UP000789759">
    <property type="component" value="Unassembled WGS sequence"/>
</dbReference>
<keyword evidence="1" id="KW-0479">Metal-binding</keyword>
<dbReference type="AlphaFoldDB" id="A0A9N9HS10"/>
<feature type="domain" description="CCHC-type" evidence="3">
    <location>
        <begin position="89"/>
        <end position="104"/>
    </location>
</feature>
<protein>
    <submittedName>
        <fullName evidence="4">8747_t:CDS:1</fullName>
    </submittedName>
</protein>
<dbReference type="SMART" id="SM00343">
    <property type="entry name" value="ZnF_C2HC"/>
    <property type="match status" value="1"/>
</dbReference>
<dbReference type="Gene3D" id="4.10.60.10">
    <property type="entry name" value="Zinc finger, CCHC-type"/>
    <property type="match status" value="1"/>
</dbReference>
<dbReference type="SUPFAM" id="SSF50630">
    <property type="entry name" value="Acid proteases"/>
    <property type="match status" value="1"/>
</dbReference>
<sequence>ESGGHQYPNTAKAQMFINRLCPELYMAVSSLTPNMLEDAYARAKAFENTYRNNPTHMAFMAQPIGYSTYLPQGMVGTPGSPNTNLEIICFTCGRPGHISQQCPNSQNNNNNNPNPPVQQPPVNNTNNTNAQETLQALFALLNNPTPNGPQNNQPTYLGIHEEDEPLFLPAERHERKRPITNTVLLPKKKNVEGREDTVGLGKTEEIPPQDADMDNRNEIEDLDDDKKNVGLRWKVIEEELPQISSLVPPYSIVADIRDKPANITYGQLLRVSQNMRQELARSLQKKRTVTRKIHDKDIPLIVDSGSSGSVVTSHLLQELGIRIEHPSVVNMINIHGESKRAIGEISNFPFSVSGIEISIDVIVTDATSYCAIVGNDWLAKVNAAINWNSSDMTIYWDGKEITVPVEFRKMTRAPLEKERTVELIYALSEFDKGDDNTGYDDDRVRKGCHEKKHIGDKRMDQPGITCNVIHKEDQRIADLFDYCYENGTPAEEN</sequence>
<keyword evidence="5" id="KW-1185">Reference proteome</keyword>
<feature type="region of interest" description="Disordered" evidence="2">
    <location>
        <begin position="100"/>
        <end position="127"/>
    </location>
</feature>
<organism evidence="4 5">
    <name type="scientific">Cetraspora pellucida</name>
    <dbReference type="NCBI Taxonomy" id="1433469"/>
    <lineage>
        <taxon>Eukaryota</taxon>
        <taxon>Fungi</taxon>
        <taxon>Fungi incertae sedis</taxon>
        <taxon>Mucoromycota</taxon>
        <taxon>Glomeromycotina</taxon>
        <taxon>Glomeromycetes</taxon>
        <taxon>Diversisporales</taxon>
        <taxon>Gigasporaceae</taxon>
        <taxon>Cetraspora</taxon>
    </lineage>
</organism>
<evidence type="ECO:0000256" key="1">
    <source>
        <dbReference type="PROSITE-ProRule" id="PRU00047"/>
    </source>
</evidence>
<comment type="caution">
    <text evidence="4">The sequence shown here is derived from an EMBL/GenBank/DDBJ whole genome shotgun (WGS) entry which is preliminary data.</text>
</comment>
<dbReference type="GO" id="GO:0008270">
    <property type="term" value="F:zinc ion binding"/>
    <property type="evidence" value="ECO:0007669"/>
    <property type="project" value="UniProtKB-KW"/>
</dbReference>
<dbReference type="InterPro" id="IPR001878">
    <property type="entry name" value="Znf_CCHC"/>
</dbReference>
<dbReference type="Pfam" id="PF08284">
    <property type="entry name" value="RVP_2"/>
    <property type="match status" value="1"/>
</dbReference>
<proteinExistence type="predicted"/>